<feature type="binding site" evidence="12">
    <location>
        <position position="358"/>
    </location>
    <ligand>
        <name>substrate</name>
    </ligand>
</feature>
<dbReference type="Gene3D" id="2.30.30.230">
    <property type="entry name" value="Fumarylacetoacetase, N-terminal domain"/>
    <property type="match status" value="1"/>
</dbReference>
<feature type="binding site" evidence="13">
    <location>
        <position position="198"/>
    </location>
    <ligand>
        <name>Ca(2+)</name>
        <dbReference type="ChEBI" id="CHEBI:29108"/>
    </ligand>
</feature>
<dbReference type="EMBL" id="CP121196">
    <property type="protein sequence ID" value="XBH18554.1"/>
    <property type="molecule type" value="Genomic_DNA"/>
</dbReference>
<feature type="binding site" evidence="13">
    <location>
        <position position="232"/>
    </location>
    <ligand>
        <name>Ca(2+)</name>
        <dbReference type="ChEBI" id="CHEBI:29108"/>
    </ligand>
</feature>
<comment type="pathway">
    <text evidence="3">Amino-acid degradation; L-phenylalanine degradation; acetoacetate and fumarate from L-phenylalanine: step 6/6.</text>
</comment>
<dbReference type="Gene3D" id="3.90.850.10">
    <property type="entry name" value="Fumarylacetoacetase-like, C-terminal domain"/>
    <property type="match status" value="1"/>
</dbReference>
<keyword evidence="5 13" id="KW-0479">Metal-binding</keyword>
<evidence type="ECO:0000256" key="5">
    <source>
        <dbReference type="ARBA" id="ARBA00022723"/>
    </source>
</evidence>
<dbReference type="InterPro" id="IPR011234">
    <property type="entry name" value="Fumarylacetoacetase-like_C"/>
</dbReference>
<dbReference type="GO" id="GO:0004334">
    <property type="term" value="F:fumarylacetoacetase activity"/>
    <property type="evidence" value="ECO:0007669"/>
    <property type="project" value="UniProtKB-EC"/>
</dbReference>
<evidence type="ECO:0000256" key="3">
    <source>
        <dbReference type="ARBA" id="ARBA00004782"/>
    </source>
</evidence>
<evidence type="ECO:0000256" key="1">
    <source>
        <dbReference type="ARBA" id="ARBA00001913"/>
    </source>
</evidence>
<proteinExistence type="predicted"/>
<evidence type="ECO:0000256" key="8">
    <source>
        <dbReference type="ARBA" id="ARBA00022842"/>
    </source>
</evidence>
<evidence type="ECO:0000256" key="13">
    <source>
        <dbReference type="PIRSR" id="PIRSR605959-3"/>
    </source>
</evidence>
<dbReference type="Pfam" id="PF09298">
    <property type="entry name" value="FAA_hydrolase_N"/>
    <property type="match status" value="1"/>
</dbReference>
<sequence>MSSWVESANQADCDFPLENLPYGVFRHGEHTAIGVAIGDQVLDLRACAQELLAEIRQDTLAACSQESLNALMGLGPSAWSMIRSRVMALLDKDCADLDTQARVKPLLIPMNDVEMQIPAHIGDYTDFYASIHHATRVGKLFRPDNPLLPNYKYVPIGYHGRASSIVVSGHDIRRPSGQTKPASVAEPVFGPSHSLDYELEVGIFVGPGNTLGQSIPIDQAEQHIFGLCLVNDWSARDIQSWEYQPLGPFLAKNFATTISPWIIPMEALAPYRVSLPARPVGDPAPLPYLVNDDLIHAGIDITLAVYLQSERMCHNGIAPVRVSKGNLRDLYWSPAQLLAHHASGGCNLRPGDLLATGTISGPEEGSEGCMLEMKHRRELLRLPTGETRMFLEDGDQVTFRGYCERPSLPRIGFGECTGRIIPSSVANQFQR</sequence>
<dbReference type="SUPFAM" id="SSF56529">
    <property type="entry name" value="FAH"/>
    <property type="match status" value="1"/>
</dbReference>
<evidence type="ECO:0000259" key="14">
    <source>
        <dbReference type="Pfam" id="PF01557"/>
    </source>
</evidence>
<dbReference type="InterPro" id="IPR015377">
    <property type="entry name" value="Fumarylacetoacetase_N"/>
</dbReference>
<dbReference type="InterPro" id="IPR036663">
    <property type="entry name" value="Fumarylacetoacetase_C_sf"/>
</dbReference>
<feature type="binding site" evidence="12">
    <location>
        <position position="142"/>
    </location>
    <ligand>
        <name>substrate</name>
    </ligand>
</feature>
<feature type="binding site" evidence="13">
    <location>
        <position position="252"/>
    </location>
    <ligand>
        <name>Mg(2+)</name>
        <dbReference type="ChEBI" id="CHEBI:18420"/>
    </ligand>
</feature>
<keyword evidence="8 13" id="KW-0460">Magnesium</keyword>
<dbReference type="SUPFAM" id="SSF63433">
    <property type="entry name" value="Fumarylacetoacetate hydrolase, FAH, N-terminal domain"/>
    <property type="match status" value="1"/>
</dbReference>
<evidence type="ECO:0000256" key="11">
    <source>
        <dbReference type="PIRSR" id="PIRSR605959-1"/>
    </source>
</evidence>
<keyword evidence="10" id="KW-0585">Phenylalanine catabolism</keyword>
<keyword evidence="7 13" id="KW-0106">Calcium</keyword>
<evidence type="ECO:0000313" key="16">
    <source>
        <dbReference type="EMBL" id="XBH18554.1"/>
    </source>
</evidence>
<evidence type="ECO:0000256" key="12">
    <source>
        <dbReference type="PIRSR" id="PIRSR605959-2"/>
    </source>
</evidence>
<dbReference type="PANTHER" id="PTHR43069">
    <property type="entry name" value="FUMARYLACETOACETASE"/>
    <property type="match status" value="1"/>
</dbReference>
<keyword evidence="9" id="KW-0828">Tyrosine catabolism</keyword>
<dbReference type="AlphaFoldDB" id="A0AAU7DLJ9"/>
<dbReference type="Pfam" id="PF01557">
    <property type="entry name" value="FAA_hydrolase"/>
    <property type="match status" value="1"/>
</dbReference>
<dbReference type="RefSeq" id="WP_348263778.1">
    <property type="nucleotide sequence ID" value="NZ_CP121196.1"/>
</dbReference>
<feature type="active site" description="Proton acceptor" evidence="11">
    <location>
        <position position="133"/>
    </location>
</feature>
<dbReference type="InterPro" id="IPR005959">
    <property type="entry name" value="Fumarylacetoacetase"/>
</dbReference>
<feature type="binding site" evidence="13">
    <location>
        <position position="256"/>
    </location>
    <ligand>
        <name>Mg(2+)</name>
        <dbReference type="ChEBI" id="CHEBI:18420"/>
    </ligand>
</feature>
<dbReference type="GO" id="GO:0006559">
    <property type="term" value="P:L-phenylalanine catabolic process"/>
    <property type="evidence" value="ECO:0007669"/>
    <property type="project" value="UniProtKB-KW"/>
</dbReference>
<evidence type="ECO:0000256" key="7">
    <source>
        <dbReference type="ARBA" id="ARBA00022837"/>
    </source>
</evidence>
<evidence type="ECO:0000256" key="2">
    <source>
        <dbReference type="ARBA" id="ARBA00001946"/>
    </source>
</evidence>
<organism evidence="16">
    <name type="scientific">Telmatobacter sp. DSM 110680</name>
    <dbReference type="NCBI Taxonomy" id="3036704"/>
    <lineage>
        <taxon>Bacteria</taxon>
        <taxon>Pseudomonadati</taxon>
        <taxon>Acidobacteriota</taxon>
        <taxon>Terriglobia</taxon>
        <taxon>Terriglobales</taxon>
        <taxon>Acidobacteriaceae</taxon>
        <taxon>Telmatobacter</taxon>
    </lineage>
</organism>
<dbReference type="GO" id="GO:0006572">
    <property type="term" value="P:L-tyrosine catabolic process"/>
    <property type="evidence" value="ECO:0007669"/>
    <property type="project" value="UniProtKB-KW"/>
</dbReference>
<feature type="domain" description="Fumarylacetoacetase N-terminal" evidence="15">
    <location>
        <begin position="18"/>
        <end position="118"/>
    </location>
</feature>
<feature type="binding site" evidence="12">
    <location>
        <position position="243"/>
    </location>
    <ligand>
        <name>substrate</name>
    </ligand>
</feature>
<evidence type="ECO:0000256" key="6">
    <source>
        <dbReference type="ARBA" id="ARBA00022801"/>
    </source>
</evidence>
<evidence type="ECO:0000259" key="15">
    <source>
        <dbReference type="Pfam" id="PF09298"/>
    </source>
</evidence>
<dbReference type="PANTHER" id="PTHR43069:SF2">
    <property type="entry name" value="FUMARYLACETOACETASE"/>
    <property type="match status" value="1"/>
</dbReference>
<name>A0AAU7DLJ9_9BACT</name>
<evidence type="ECO:0000256" key="9">
    <source>
        <dbReference type="ARBA" id="ARBA00022878"/>
    </source>
</evidence>
<feature type="binding site" evidence="13">
    <location>
        <position position="200"/>
    </location>
    <ligand>
        <name>Ca(2+)</name>
        <dbReference type="ChEBI" id="CHEBI:29108"/>
    </ligand>
</feature>
<evidence type="ECO:0000256" key="10">
    <source>
        <dbReference type="ARBA" id="ARBA00023232"/>
    </source>
</evidence>
<reference evidence="16" key="1">
    <citation type="submission" date="2023-03" db="EMBL/GenBank/DDBJ databases">
        <title>Edaphobacter sp.</title>
        <authorList>
            <person name="Huber K.J."/>
            <person name="Papendorf J."/>
            <person name="Pilke C."/>
            <person name="Bunk B."/>
            <person name="Sproeer C."/>
            <person name="Pester M."/>
        </authorList>
    </citation>
    <scope>NUCLEOTIDE SEQUENCE</scope>
    <source>
        <strain evidence="16">DSM 110680</strain>
    </source>
</reference>
<dbReference type="InterPro" id="IPR036462">
    <property type="entry name" value="Fumarylacetoacetase_N_sf"/>
</dbReference>
<protein>
    <recommendedName>
        <fullName evidence="4">fumarylacetoacetase</fullName>
        <ecNumber evidence="4">3.7.1.2</ecNumber>
    </recommendedName>
</protein>
<gene>
    <name evidence="16" type="primary">fahA</name>
    <name evidence="16" type="ORF">P8935_04265</name>
</gene>
<feature type="binding site" evidence="12">
    <location>
        <position position="128"/>
    </location>
    <ligand>
        <name>substrate</name>
    </ligand>
</feature>
<feature type="domain" description="Fumarylacetoacetase-like C-terminal" evidence="14">
    <location>
        <begin position="125"/>
        <end position="420"/>
    </location>
</feature>
<keyword evidence="6 16" id="KW-0378">Hydrolase</keyword>
<feature type="binding site" evidence="12">
    <location>
        <position position="239"/>
    </location>
    <ligand>
        <name>substrate</name>
    </ligand>
</feature>
<dbReference type="EC" id="3.7.1.2" evidence="4"/>
<feature type="binding site" evidence="13">
    <location>
        <position position="232"/>
    </location>
    <ligand>
        <name>Mg(2+)</name>
        <dbReference type="ChEBI" id="CHEBI:18420"/>
    </ligand>
</feature>
<feature type="binding site" evidence="13">
    <location>
        <position position="126"/>
    </location>
    <ligand>
        <name>Ca(2+)</name>
        <dbReference type="ChEBI" id="CHEBI:29108"/>
    </ligand>
</feature>
<evidence type="ECO:0000256" key="4">
    <source>
        <dbReference type="ARBA" id="ARBA00012094"/>
    </source>
</evidence>
<dbReference type="GO" id="GO:0046872">
    <property type="term" value="F:metal ion binding"/>
    <property type="evidence" value="ECO:0007669"/>
    <property type="project" value="UniProtKB-KW"/>
</dbReference>
<comment type="cofactor">
    <cofactor evidence="2 13">
        <name>Mg(2+)</name>
        <dbReference type="ChEBI" id="CHEBI:18420"/>
    </cofactor>
</comment>
<accession>A0AAU7DLJ9</accession>
<dbReference type="GO" id="GO:1902000">
    <property type="term" value="P:homogentisate catabolic process"/>
    <property type="evidence" value="ECO:0007669"/>
    <property type="project" value="TreeGrafter"/>
</dbReference>
<dbReference type="NCBIfam" id="TIGR01266">
    <property type="entry name" value="fum_ac_acetase"/>
    <property type="match status" value="1"/>
</dbReference>
<comment type="cofactor">
    <cofactor evidence="1 13">
        <name>Ca(2+)</name>
        <dbReference type="ChEBI" id="CHEBI:29108"/>
    </cofactor>
</comment>